<dbReference type="PANTHER" id="PTHR35870">
    <property type="entry name" value="PROTEIN, PUTATIVE (AFU_ORTHOLOGUE AFUA_5G03330)-RELATED"/>
    <property type="match status" value="1"/>
</dbReference>
<feature type="compositionally biased region" description="Polar residues" evidence="2">
    <location>
        <begin position="517"/>
        <end position="526"/>
    </location>
</feature>
<name>A0A9P6JK04_9AGAR</name>
<dbReference type="InterPro" id="IPR025337">
    <property type="entry name" value="Questin_oxidase-like"/>
</dbReference>
<protein>
    <recommendedName>
        <fullName evidence="5">Oxidoreductase AflY</fullName>
    </recommendedName>
</protein>
<comment type="caution">
    <text evidence="3">The sequence shown here is derived from an EMBL/GenBank/DDBJ whole genome shotgun (WGS) entry which is preliminary data.</text>
</comment>
<gene>
    <name evidence="3" type="ORF">CPB83DRAFT_863095</name>
</gene>
<dbReference type="AlphaFoldDB" id="A0A9P6JK04"/>
<dbReference type="Proteomes" id="UP000807306">
    <property type="component" value="Unassembled WGS sequence"/>
</dbReference>
<accession>A0A9P6JK04</accession>
<feature type="region of interest" description="Disordered" evidence="2">
    <location>
        <begin position="488"/>
        <end position="558"/>
    </location>
</feature>
<dbReference type="PANTHER" id="PTHR35870:SF1">
    <property type="entry name" value="PROTEIN, PUTATIVE (AFU_ORTHOLOGUE AFUA_5G03330)-RELATED"/>
    <property type="match status" value="1"/>
</dbReference>
<sequence length="654" mass="72522">MYKPTPKTLEFLFPTPSHPPSRLVPRHSAAVSAESTQALQEVLKDNHARWHIFVNEKRFHNHAPHRSLAEWTLGANGEEIRGSYKQDWNYMKPPLDSPNAITWENFNDHLGDDRYFGAYMQFFSTFLEEKGMSATLEEFVFSCKANIGAIPDLPREKQPQMLNRFFAGVLHPLIHAAHGVEFGLPGMLVEGLAEGAVHAVSPGFLEPLHLFDDELITEKMANISISEVTGDVLNRTADIVGSVVNTVFPSSLVGRPPQISRSSKDKDPHALTILAKVLADPRFEPVPPGDGSCFNEIIQAHGEAIAAYVCEWDLDVTKVEETGFWEKKVEELAWVVVVLFGVAGWVDGKDKEGGFNSDFYFVHLVTSSLFIPSLCGLLTARSRVLLLKGYLHDICIWAITRGQPLVDIEGFMKATNHPDESDAWDRLIHASRVHVDEHLTKTIRALAAWGCAFGTKRARVPLSGNKTQEAVTPRGLAIDATTANAITKKRRNEVGENVAEYTDPSPRARRDWKHGTSAASLPSPTSVGGVAPAARDGSAKTQTHRRKPSEDADLSPRAWRDAVNLGLIDVHGHEQTPEAEPGETGFCDYLPKTELQGSEYLDGTLFLRVAILTMQRAGWDIEKGTIERPSMDMSRAGEAYWDYHGFFEHTKPKA</sequence>
<organism evidence="3 4">
    <name type="scientific">Crepidotus variabilis</name>
    <dbReference type="NCBI Taxonomy" id="179855"/>
    <lineage>
        <taxon>Eukaryota</taxon>
        <taxon>Fungi</taxon>
        <taxon>Dikarya</taxon>
        <taxon>Basidiomycota</taxon>
        <taxon>Agaricomycotina</taxon>
        <taxon>Agaricomycetes</taxon>
        <taxon>Agaricomycetidae</taxon>
        <taxon>Agaricales</taxon>
        <taxon>Agaricineae</taxon>
        <taxon>Crepidotaceae</taxon>
        <taxon>Crepidotus</taxon>
    </lineage>
</organism>
<dbReference type="Pfam" id="PF14027">
    <property type="entry name" value="Questin_oxidase"/>
    <property type="match status" value="1"/>
</dbReference>
<evidence type="ECO:0000256" key="1">
    <source>
        <dbReference type="ARBA" id="ARBA00023002"/>
    </source>
</evidence>
<evidence type="ECO:0000256" key="2">
    <source>
        <dbReference type="SAM" id="MobiDB-lite"/>
    </source>
</evidence>
<evidence type="ECO:0000313" key="3">
    <source>
        <dbReference type="EMBL" id="KAF9523339.1"/>
    </source>
</evidence>
<dbReference type="EMBL" id="MU157920">
    <property type="protein sequence ID" value="KAF9523339.1"/>
    <property type="molecule type" value="Genomic_DNA"/>
</dbReference>
<proteinExistence type="predicted"/>
<evidence type="ECO:0008006" key="5">
    <source>
        <dbReference type="Google" id="ProtNLM"/>
    </source>
</evidence>
<reference evidence="3" key="1">
    <citation type="submission" date="2020-11" db="EMBL/GenBank/DDBJ databases">
        <authorList>
            <consortium name="DOE Joint Genome Institute"/>
            <person name="Ahrendt S."/>
            <person name="Riley R."/>
            <person name="Andreopoulos W."/>
            <person name="Labutti K."/>
            <person name="Pangilinan J."/>
            <person name="Ruiz-Duenas F.J."/>
            <person name="Barrasa J.M."/>
            <person name="Sanchez-Garcia M."/>
            <person name="Camarero S."/>
            <person name="Miyauchi S."/>
            <person name="Serrano A."/>
            <person name="Linde D."/>
            <person name="Babiker R."/>
            <person name="Drula E."/>
            <person name="Ayuso-Fernandez I."/>
            <person name="Pacheco R."/>
            <person name="Padilla G."/>
            <person name="Ferreira P."/>
            <person name="Barriuso J."/>
            <person name="Kellner H."/>
            <person name="Castanera R."/>
            <person name="Alfaro M."/>
            <person name="Ramirez L."/>
            <person name="Pisabarro A.G."/>
            <person name="Kuo A."/>
            <person name="Tritt A."/>
            <person name="Lipzen A."/>
            <person name="He G."/>
            <person name="Yan M."/>
            <person name="Ng V."/>
            <person name="Cullen D."/>
            <person name="Martin F."/>
            <person name="Rosso M.-N."/>
            <person name="Henrissat B."/>
            <person name="Hibbett D."/>
            <person name="Martinez A.T."/>
            <person name="Grigoriev I.V."/>
        </authorList>
    </citation>
    <scope>NUCLEOTIDE SEQUENCE</scope>
    <source>
        <strain evidence="3">CBS 506.95</strain>
    </source>
</reference>
<keyword evidence="4" id="KW-1185">Reference proteome</keyword>
<keyword evidence="1" id="KW-0560">Oxidoreductase</keyword>
<evidence type="ECO:0000313" key="4">
    <source>
        <dbReference type="Proteomes" id="UP000807306"/>
    </source>
</evidence>
<dbReference type="OrthoDB" id="10004862at2759"/>
<dbReference type="GO" id="GO:0016491">
    <property type="term" value="F:oxidoreductase activity"/>
    <property type="evidence" value="ECO:0007669"/>
    <property type="project" value="UniProtKB-KW"/>
</dbReference>